<dbReference type="Proteomes" id="UP001365542">
    <property type="component" value="Unassembled WGS sequence"/>
</dbReference>
<accession>A0AAV9WXS8</accession>
<name>A0AAV9WXS8_9PEZI</name>
<proteinExistence type="predicted"/>
<sequence length="1467" mass="163038">MPEAQSSSLGGREEERYHVIQQIEELKRMMHNSDLILQSEEAEFASRIEELFREQEPVAAENVPGIEELIKERERVAAEWDTKVSEHEEEVLERQETLRMLKRILVEVDPTQNDTTNIENTEQTTFDTFCSNILDSLNFDGPDGGQNYLPQPLSSLGHYGEFIIPDASLEFLDMDTEELHELVRGLELTLEGPDVGHIELISHVYYIIFLRTGSLSDIQGAVDRADDLVNATNARINSLDYATYLRNLIALLLKKYQLTQSELDLDRAIHRAEEMVTITPLGHPDRESISSDISKMKFTRESRMSPPAQLDDSELLLKVALAMRCMGEYDATGNLDLLRMGLKDTEQAVVKMMLFNSPWKSYALVGSALISWKIFQATDNSSDLRTTIRAMKDYIATAHSNHPLRLDVLPNLIRALELRYQRNGDLDDLETVIQLGNDFIATAPFNHQSRPAVLSRLLLSIPIRYAGTGNLDDLDTIIQAGKDFMAAAPFNHQSRLDVLRSLILSIPVIYKGTGNLDDLDTAIQAGKEFIAAAPSHNPFRAAVLMSLIWSLQLRYEKTGNDDDLNTAISLGEDADGLALESDDPRVIDQISKLFVESLDTRNGETGNSDDIQKLLKLTRIDKNLAATSHDDKDTISQLSRHIRYIASRSLSSGNTNDKRTAAQLAERVAAASAHLESGTKMSGIALLAKSMESNNAEDIRAAREKFEEILACSPDTDERHALRGLIAYLVSSEIYKQFQPTRNECSLDNLELAIEKLEEARSEWSKASGIFKQPTFELMKQSILFQLIHFLQAKYCLVGNFEDLSEAVKTGEQLIAATRYNMVTRAMNLTLISKSLLLRFNQTGITDDLKKAASLLVEAVESRHSPPHDRIKAAQWAARTLGRLEDWEHGSRITEIAIFDILPSVSLRQLNQQDQQSFLQKFSGLVGVTATAALNAGKGAYHTIKLLEMGRGIIAGLRFGMRSDLTELRRLYPEVASNFERLRDVLDPPGAGSAPPTPIITDVLDSVQESNERYDTEAEFIKVTGEIRNLPGFRDFLLPPLADDLMATARPGPIIIISADHRCDALIVQQDSISSIPLQNLHKKDVEKHVERLRIIRSASSSAGIEVSDASLQISRMLEWLWDAAVGPILEALGFLAPPQNSNDLPRVWWIPTGKLSSLPLHAAGYHQSGSTKSALDRVISSYATSIKALQYTRKSSQKNIKLGSGVPSRGAGFENSSGVHKAVLVHMDETPGHSNLRYAKEEVVELDRILPPDIPRITLDKPCKSDIMECLNTCSIFHFAGHGKSDLSDPSKSALMATDWKDDPLTVEDFIKVNHKDSLVLAYLSACSTSNNDTGNLEDEFLHLSAACQLAGFQNVIGSLWEVSDRYCVDAAKEIYRTIGVAGVLDGDSISLGVHNATRLLRDITSSCGNGRYVNESVDRLKPGHDGDCDERGPRNAKVISRDLEYLDQEFRGNPLIWAAYIHIGA</sequence>
<protein>
    <recommendedName>
        <fullName evidence="1">CHAT domain-containing protein</fullName>
    </recommendedName>
</protein>
<dbReference type="Pfam" id="PF12770">
    <property type="entry name" value="CHAT"/>
    <property type="match status" value="1"/>
</dbReference>
<evidence type="ECO:0000313" key="3">
    <source>
        <dbReference type="Proteomes" id="UP001365542"/>
    </source>
</evidence>
<comment type="caution">
    <text evidence="2">The sequence shown here is derived from an EMBL/GenBank/DDBJ whole genome shotgun (WGS) entry which is preliminary data.</text>
</comment>
<gene>
    <name evidence="2" type="ORF">TWF694_004574</name>
</gene>
<evidence type="ECO:0000313" key="2">
    <source>
        <dbReference type="EMBL" id="KAK6527590.1"/>
    </source>
</evidence>
<keyword evidence="3" id="KW-1185">Reference proteome</keyword>
<organism evidence="2 3">
    <name type="scientific">Orbilia ellipsospora</name>
    <dbReference type="NCBI Taxonomy" id="2528407"/>
    <lineage>
        <taxon>Eukaryota</taxon>
        <taxon>Fungi</taxon>
        <taxon>Dikarya</taxon>
        <taxon>Ascomycota</taxon>
        <taxon>Pezizomycotina</taxon>
        <taxon>Orbiliomycetes</taxon>
        <taxon>Orbiliales</taxon>
        <taxon>Orbiliaceae</taxon>
        <taxon>Orbilia</taxon>
    </lineage>
</organism>
<feature type="domain" description="CHAT" evidence="1">
    <location>
        <begin position="1116"/>
        <end position="1467"/>
    </location>
</feature>
<reference evidence="2 3" key="1">
    <citation type="submission" date="2019-10" db="EMBL/GenBank/DDBJ databases">
        <authorList>
            <person name="Palmer J.M."/>
        </authorList>
    </citation>
    <scope>NUCLEOTIDE SEQUENCE [LARGE SCALE GENOMIC DNA]</scope>
    <source>
        <strain evidence="2 3">TWF694</strain>
    </source>
</reference>
<evidence type="ECO:0000259" key="1">
    <source>
        <dbReference type="Pfam" id="PF12770"/>
    </source>
</evidence>
<dbReference type="EMBL" id="JAVHJO010000015">
    <property type="protein sequence ID" value="KAK6527590.1"/>
    <property type="molecule type" value="Genomic_DNA"/>
</dbReference>
<dbReference type="InterPro" id="IPR024983">
    <property type="entry name" value="CHAT_dom"/>
</dbReference>